<evidence type="ECO:0008006" key="3">
    <source>
        <dbReference type="Google" id="ProtNLM"/>
    </source>
</evidence>
<gene>
    <name evidence="1" type="ORF">BGC07_10280</name>
</gene>
<dbReference type="Proteomes" id="UP000094329">
    <property type="component" value="Unassembled WGS sequence"/>
</dbReference>
<proteinExistence type="predicted"/>
<protein>
    <recommendedName>
        <fullName evidence="3">Phage tail protein</fullName>
    </recommendedName>
</protein>
<evidence type="ECO:0000313" key="2">
    <source>
        <dbReference type="Proteomes" id="UP000094329"/>
    </source>
</evidence>
<sequence length="96" mass="11246">MQTYLLKHPLHSRGKEITRLNVRRARVRDLQEACHSNNKLDNIIQLVSKLCNLPIPQVLELDQEDFSKITLLIIEQLCTHTNDQRFSQELWGLCIP</sequence>
<dbReference type="RefSeq" id="WP_069313031.1">
    <property type="nucleotide sequence ID" value="NZ_MDTU01000001.1"/>
</dbReference>
<dbReference type="EMBL" id="MDTU01000001">
    <property type="protein sequence ID" value="ODN43233.1"/>
    <property type="molecule type" value="Genomic_DNA"/>
</dbReference>
<name>A0ABX3A456_9GAMM</name>
<evidence type="ECO:0000313" key="1">
    <source>
        <dbReference type="EMBL" id="ODN43233.1"/>
    </source>
</evidence>
<reference evidence="1 2" key="1">
    <citation type="submission" date="2016-08" db="EMBL/GenBank/DDBJ databases">
        <title>Draft genome sequence of Candidatus Piscirickettsia litoralis, from seawater.</title>
        <authorList>
            <person name="Wan X."/>
            <person name="Lee A.J."/>
            <person name="Hou S."/>
            <person name="Donachie S.P."/>
        </authorList>
    </citation>
    <scope>NUCLEOTIDE SEQUENCE [LARGE SCALE GENOMIC DNA]</scope>
    <source>
        <strain evidence="1 2">Y2</strain>
    </source>
</reference>
<dbReference type="InterPro" id="IPR019289">
    <property type="entry name" value="Phage_tail_E/E"/>
</dbReference>
<accession>A0ABX3A456</accession>
<organism evidence="1 2">
    <name type="scientific">Piscirickettsia litoralis</name>
    <dbReference type="NCBI Taxonomy" id="1891921"/>
    <lineage>
        <taxon>Bacteria</taxon>
        <taxon>Pseudomonadati</taxon>
        <taxon>Pseudomonadota</taxon>
        <taxon>Gammaproteobacteria</taxon>
        <taxon>Thiotrichales</taxon>
        <taxon>Piscirickettsiaceae</taxon>
        <taxon>Piscirickettsia</taxon>
    </lineage>
</organism>
<comment type="caution">
    <text evidence="1">The sequence shown here is derived from an EMBL/GenBank/DDBJ whole genome shotgun (WGS) entry which is preliminary data.</text>
</comment>
<keyword evidence="2" id="KW-1185">Reference proteome</keyword>
<dbReference type="Pfam" id="PF10109">
    <property type="entry name" value="Phage_TAC_7"/>
    <property type="match status" value="1"/>
</dbReference>